<dbReference type="OrthoDB" id="4851468at2759"/>
<keyword evidence="3" id="KW-1185">Reference proteome</keyword>
<proteinExistence type="predicted"/>
<dbReference type="AlphaFoldDB" id="A0A9P8N1U3"/>
<accession>A0A9P8N1U3</accession>
<organism evidence="2 3">
    <name type="scientific">Hirsutella rhossiliensis</name>
    <dbReference type="NCBI Taxonomy" id="111463"/>
    <lineage>
        <taxon>Eukaryota</taxon>
        <taxon>Fungi</taxon>
        <taxon>Dikarya</taxon>
        <taxon>Ascomycota</taxon>
        <taxon>Pezizomycotina</taxon>
        <taxon>Sordariomycetes</taxon>
        <taxon>Hypocreomycetidae</taxon>
        <taxon>Hypocreales</taxon>
        <taxon>Ophiocordycipitaceae</taxon>
        <taxon>Hirsutella</taxon>
    </lineage>
</organism>
<evidence type="ECO:0000313" key="2">
    <source>
        <dbReference type="EMBL" id="KAH0965325.1"/>
    </source>
</evidence>
<dbReference type="EMBL" id="JAIZPD010000003">
    <property type="protein sequence ID" value="KAH0965325.1"/>
    <property type="molecule type" value="Genomic_DNA"/>
</dbReference>
<keyword evidence="1" id="KW-0175">Coiled coil</keyword>
<comment type="caution">
    <text evidence="2">The sequence shown here is derived from an EMBL/GenBank/DDBJ whole genome shotgun (WGS) entry which is preliminary data.</text>
</comment>
<evidence type="ECO:0000256" key="1">
    <source>
        <dbReference type="SAM" id="Coils"/>
    </source>
</evidence>
<dbReference type="GeneID" id="68352470"/>
<evidence type="ECO:0000313" key="3">
    <source>
        <dbReference type="Proteomes" id="UP000824596"/>
    </source>
</evidence>
<sequence>MMPSTQTGREVYITKLKESLDWTPWIRGIKSLAKTHEIWDYIDPDRTLVLTEPVDLSWSGTVAALGPKPMRTAFPDNEAGFARAKEDYNERLQEAKEEFRHQEKINLKEYDRYKAKKKAIMQIEEVIKNSISEGLQGETLIQQSARDKIKEQAEVIMDSRDLGVSTINNTRIRQDFLKSIEEWDIAWAAMVRAIDLLLQRSGQPETEIRIVVADFKREVGIRKKPRL</sequence>
<reference evidence="2" key="1">
    <citation type="submission" date="2021-09" db="EMBL/GenBank/DDBJ databases">
        <title>A high-quality genome of the endoparasitic fungus Hirsutella rhossiliensis with a comparison of Hirsutella genomes reveals transposable elements contributing to genome size variation.</title>
        <authorList>
            <person name="Lin R."/>
            <person name="Jiao Y."/>
            <person name="Sun X."/>
            <person name="Ling J."/>
            <person name="Xie B."/>
            <person name="Cheng X."/>
        </authorList>
    </citation>
    <scope>NUCLEOTIDE SEQUENCE</scope>
    <source>
        <strain evidence="2">HR02</strain>
    </source>
</reference>
<feature type="coiled-coil region" evidence="1">
    <location>
        <begin position="78"/>
        <end position="105"/>
    </location>
</feature>
<gene>
    <name evidence="2" type="ORF">HRG_03341</name>
</gene>
<dbReference type="Proteomes" id="UP000824596">
    <property type="component" value="Unassembled WGS sequence"/>
</dbReference>
<dbReference type="RefSeq" id="XP_044722838.1">
    <property type="nucleotide sequence ID" value="XM_044861812.1"/>
</dbReference>
<protein>
    <submittedName>
        <fullName evidence="2">Uncharacterized protein</fullName>
    </submittedName>
</protein>
<name>A0A9P8N1U3_9HYPO</name>